<dbReference type="EMBL" id="CP009516">
    <property type="protein sequence ID" value="AKB79196.1"/>
    <property type="molecule type" value="Genomic_DNA"/>
</dbReference>
<reference evidence="1 2" key="1">
    <citation type="submission" date="2014-07" db="EMBL/GenBank/DDBJ databases">
        <title>Methanogenic archaea and the global carbon cycle.</title>
        <authorList>
            <person name="Henriksen J.R."/>
            <person name="Luke J."/>
            <person name="Reinhart S."/>
            <person name="Benedict M.N."/>
            <person name="Youngblut N.D."/>
            <person name="Metcalf M.E."/>
            <person name="Whitaker R.J."/>
            <person name="Metcalf W.W."/>
        </authorList>
    </citation>
    <scope>NUCLEOTIDE SEQUENCE [LARGE SCALE GENOMIC DNA]</scope>
    <source>
        <strain evidence="1 2">HB-1</strain>
    </source>
</reference>
<keyword evidence="2" id="KW-1185">Reference proteome</keyword>
<organism evidence="1 2">
    <name type="scientific">Methanosarcina horonobensis HB-1 = JCM 15518</name>
    <dbReference type="NCBI Taxonomy" id="1434110"/>
    <lineage>
        <taxon>Archaea</taxon>
        <taxon>Methanobacteriati</taxon>
        <taxon>Methanobacteriota</taxon>
        <taxon>Stenosarchaea group</taxon>
        <taxon>Methanomicrobia</taxon>
        <taxon>Methanosarcinales</taxon>
        <taxon>Methanosarcinaceae</taxon>
        <taxon>Methanosarcina</taxon>
    </lineage>
</organism>
<dbReference type="AlphaFoldDB" id="A0A0E3SE79"/>
<evidence type="ECO:0000313" key="2">
    <source>
        <dbReference type="Proteomes" id="UP000033101"/>
    </source>
</evidence>
<dbReference type="KEGG" id="mhor:MSHOH_2713"/>
<evidence type="ECO:0000313" key="1">
    <source>
        <dbReference type="EMBL" id="AKB79196.1"/>
    </source>
</evidence>
<dbReference type="PATRIC" id="fig|1434110.4.peg.3503"/>
<accession>A0A0E3SE79</accession>
<dbReference type="HOGENOM" id="CLU_195716_0_0_2"/>
<protein>
    <submittedName>
        <fullName evidence="1">Uncharacterized protein</fullName>
    </submittedName>
</protein>
<dbReference type="Proteomes" id="UP000033101">
    <property type="component" value="Chromosome"/>
</dbReference>
<proteinExistence type="predicted"/>
<sequence length="50" mass="5945">MEIKFNEISYPAETTFQPSFSLKVRKAEKDCLEHHSPVFEIDEFLKKVEQ</sequence>
<name>A0A0E3SE79_9EURY</name>
<gene>
    <name evidence="1" type="ORF">MSHOH_2713</name>
</gene>